<name>A0A2P8H2D5_9BACL</name>
<reference evidence="5 6" key="1">
    <citation type="submission" date="2018-03" db="EMBL/GenBank/DDBJ databases">
        <title>Genomic Encyclopedia of Type Strains, Phase III (KMG-III): the genomes of soil and plant-associated and newly described type strains.</title>
        <authorList>
            <person name="Whitman W."/>
        </authorList>
    </citation>
    <scope>NUCLEOTIDE SEQUENCE [LARGE SCALE GENOMIC DNA]</scope>
    <source>
        <strain evidence="5 6">CGMCC 1.12259</strain>
    </source>
</reference>
<keyword evidence="5" id="KW-0548">Nucleotidyltransferase</keyword>
<organism evidence="5 6">
    <name type="scientific">Planomicrobium soli</name>
    <dbReference type="NCBI Taxonomy" id="1176648"/>
    <lineage>
        <taxon>Bacteria</taxon>
        <taxon>Bacillati</taxon>
        <taxon>Bacillota</taxon>
        <taxon>Bacilli</taxon>
        <taxon>Bacillales</taxon>
        <taxon>Caryophanaceae</taxon>
        <taxon>Planomicrobium</taxon>
    </lineage>
</organism>
<evidence type="ECO:0000259" key="3">
    <source>
        <dbReference type="Pfam" id="PF00483"/>
    </source>
</evidence>
<dbReference type="AlphaFoldDB" id="A0A2P8H2D5"/>
<evidence type="ECO:0000256" key="1">
    <source>
        <dbReference type="ARBA" id="ARBA00010443"/>
    </source>
</evidence>
<dbReference type="Gene3D" id="2.160.10.10">
    <property type="entry name" value="Hexapeptide repeat proteins"/>
    <property type="match status" value="1"/>
</dbReference>
<dbReference type="InterPro" id="IPR011004">
    <property type="entry name" value="Trimer_LpxA-like_sf"/>
</dbReference>
<dbReference type="InterPro" id="IPR005835">
    <property type="entry name" value="NTP_transferase_dom"/>
</dbReference>
<dbReference type="SUPFAM" id="SSF53448">
    <property type="entry name" value="Nucleotide-diphospho-sugar transferases"/>
    <property type="match status" value="1"/>
</dbReference>
<feature type="domain" description="Glucose-1-phosphate adenylyltransferase/Bifunctional protein GlmU-like C-terminal hexapeptide" evidence="4">
    <location>
        <begin position="252"/>
        <end position="317"/>
    </location>
</feature>
<keyword evidence="2" id="KW-0320">Glycogen biosynthesis</keyword>
<gene>
    <name evidence="5" type="ORF">B0H99_105155</name>
</gene>
<dbReference type="SUPFAM" id="SSF51161">
    <property type="entry name" value="Trimeric LpxA-like enzymes"/>
    <property type="match status" value="1"/>
</dbReference>
<dbReference type="InterPro" id="IPR056818">
    <property type="entry name" value="GlmU/GlgC-like_hexapep"/>
</dbReference>
<dbReference type="Gene3D" id="3.90.550.10">
    <property type="entry name" value="Spore Coat Polysaccharide Biosynthesis Protein SpsA, Chain A"/>
    <property type="match status" value="1"/>
</dbReference>
<comment type="similarity">
    <text evidence="1">Belongs to the bacterial/plant glucose-1-phosphate adenylyltransferase family.</text>
</comment>
<dbReference type="EMBL" id="PYAT01000005">
    <property type="protein sequence ID" value="PSL40377.1"/>
    <property type="molecule type" value="Genomic_DNA"/>
</dbReference>
<dbReference type="GO" id="GO:0005978">
    <property type="term" value="P:glycogen biosynthetic process"/>
    <property type="evidence" value="ECO:0007669"/>
    <property type="project" value="UniProtKB-KW"/>
</dbReference>
<dbReference type="RefSeq" id="WP_106533157.1">
    <property type="nucleotide sequence ID" value="NZ_PYAT01000005.1"/>
</dbReference>
<evidence type="ECO:0000313" key="5">
    <source>
        <dbReference type="EMBL" id="PSL40377.1"/>
    </source>
</evidence>
<dbReference type="CDD" id="cd02508">
    <property type="entry name" value="ADP_Glucose_PP"/>
    <property type="match status" value="1"/>
</dbReference>
<evidence type="ECO:0000313" key="6">
    <source>
        <dbReference type="Proteomes" id="UP000242682"/>
    </source>
</evidence>
<keyword evidence="5" id="KW-0808">Transferase</keyword>
<evidence type="ECO:0000259" key="4">
    <source>
        <dbReference type="Pfam" id="PF24894"/>
    </source>
</evidence>
<dbReference type="PANTHER" id="PTHR43523:SF6">
    <property type="entry name" value="GLYCOGEN BIOSYNTHESIS PROTEIN GLGD"/>
    <property type="match status" value="1"/>
</dbReference>
<dbReference type="Proteomes" id="UP000242682">
    <property type="component" value="Unassembled WGS sequence"/>
</dbReference>
<comment type="caution">
    <text evidence="5">The sequence shown here is derived from an EMBL/GenBank/DDBJ whole genome shotgun (WGS) entry which is preliminary data.</text>
</comment>
<evidence type="ECO:0000256" key="2">
    <source>
        <dbReference type="ARBA" id="ARBA00023056"/>
    </source>
</evidence>
<accession>A0A2P8H2D5</accession>
<dbReference type="GO" id="GO:0008878">
    <property type="term" value="F:glucose-1-phosphate adenylyltransferase activity"/>
    <property type="evidence" value="ECO:0007669"/>
    <property type="project" value="InterPro"/>
</dbReference>
<dbReference type="OrthoDB" id="9801810at2"/>
<keyword evidence="6" id="KW-1185">Reference proteome</keyword>
<proteinExistence type="inferred from homology"/>
<dbReference type="PANTHER" id="PTHR43523">
    <property type="entry name" value="GLUCOSE-1-PHOSPHATE ADENYLYLTRANSFERASE-RELATED"/>
    <property type="match status" value="1"/>
</dbReference>
<feature type="domain" description="Nucleotidyl transferase" evidence="3">
    <location>
        <begin position="16"/>
        <end position="146"/>
    </location>
</feature>
<dbReference type="Pfam" id="PF00483">
    <property type="entry name" value="NTP_transferase"/>
    <property type="match status" value="1"/>
</dbReference>
<dbReference type="InterPro" id="IPR011831">
    <property type="entry name" value="ADP-Glc_PPase"/>
</dbReference>
<protein>
    <submittedName>
        <fullName evidence="5">Glucose-1-phosphate adenylyltransferase</fullName>
    </submittedName>
</protein>
<dbReference type="Pfam" id="PF24894">
    <property type="entry name" value="Hexapep_GlmU"/>
    <property type="match status" value="1"/>
</dbReference>
<dbReference type="InterPro" id="IPR029044">
    <property type="entry name" value="Nucleotide-diphossugar_trans"/>
</dbReference>
<sequence>MRLMAIVDAAVRMPGLEDLTMYRSTATVPFAGRYRLIDFTLSNVVNSGINSVGIFPTNPFGSLLDHVGMGKSWDLDHRKDGLFLLPPTQLNGGHLSVGTFAALEEHKAFITKSRRPYVVITNCYTVSQIKYHKMLHAHVESGMDITEAVSGDISLKSYIMSKDLLMELIDVYKEKRIISVEDLVNLKKKPYTYGRFEYEGYVAVIDSIQSYFSESMALLNVDQWNELFIHDCPIYTKVKDEPPARYLKGSLVRRAMLANGGTIEGTVTESILGRAVIVKKNAKLDRCIIMQKCFIGEGCDLSYVIADKDVYIEAGVVLHGTKENPIVLRKGERVLKEEVG</sequence>